<sequence>MAAAGRQTGSLARRPCALRARAASKVRYTRARASLAALGALACTAAAWSGAACAGNFIGFSQPGIPGTFGVLLFPTYSHSAPNINTGKMFTEFAYFSKSGFTGTTRDQFETWLGFYSGVQTTAKGSDDAAFGVSTPELGLEYYYHVVESADNSFGTDAFRSWWISPMLIFNAPNGSNKTSGFGAGANQWSISASVNNYFGYGRWHATVAPIAGVYLFHNYNLTQLPSGDGVRMRGGLSLSLFDIAAGYQFIPNLLAGIHHVYNIYNIGGSDYQRATEGMIGPTFTYLGFAAQSCFISGTLDVDYHHQGVPRSVSVNFSLVKNF</sequence>
<name>A0ABX5KDK7_9BURK</name>
<gene>
    <name evidence="1" type="ORF">C7402_11839</name>
</gene>
<evidence type="ECO:0000313" key="1">
    <source>
        <dbReference type="EMBL" id="PVX75107.1"/>
    </source>
</evidence>
<evidence type="ECO:0008006" key="3">
    <source>
        <dbReference type="Google" id="ProtNLM"/>
    </source>
</evidence>
<organism evidence="1 2">
    <name type="scientific">Paraburkholderia unamae</name>
    <dbReference type="NCBI Taxonomy" id="219649"/>
    <lineage>
        <taxon>Bacteria</taxon>
        <taxon>Pseudomonadati</taxon>
        <taxon>Pseudomonadota</taxon>
        <taxon>Betaproteobacteria</taxon>
        <taxon>Burkholderiales</taxon>
        <taxon>Burkholderiaceae</taxon>
        <taxon>Paraburkholderia</taxon>
    </lineage>
</organism>
<evidence type="ECO:0000313" key="2">
    <source>
        <dbReference type="Proteomes" id="UP000245712"/>
    </source>
</evidence>
<dbReference type="EMBL" id="QEOB01000018">
    <property type="protein sequence ID" value="PVX75107.1"/>
    <property type="molecule type" value="Genomic_DNA"/>
</dbReference>
<reference evidence="1 2" key="1">
    <citation type="submission" date="2018-05" db="EMBL/GenBank/DDBJ databases">
        <title>Genomic Encyclopedia of Type Strains, Phase IV (KMG-V): Genome sequencing to study the core and pangenomes of soil and plant-associated prokaryotes.</title>
        <authorList>
            <person name="Whitman W."/>
        </authorList>
    </citation>
    <scope>NUCLEOTIDE SEQUENCE [LARGE SCALE GENOMIC DNA]</scope>
    <source>
        <strain evidence="1 2">SCZa-39</strain>
    </source>
</reference>
<keyword evidence="2" id="KW-1185">Reference proteome</keyword>
<comment type="caution">
    <text evidence="1">The sequence shown here is derived from an EMBL/GenBank/DDBJ whole genome shotgun (WGS) entry which is preliminary data.</text>
</comment>
<dbReference type="Proteomes" id="UP000245712">
    <property type="component" value="Unassembled WGS sequence"/>
</dbReference>
<accession>A0ABX5KDK7</accession>
<protein>
    <recommendedName>
        <fullName evidence="3">Outer membrane beta-barrel porin/alpha-amylase</fullName>
    </recommendedName>
</protein>
<proteinExistence type="predicted"/>